<comment type="subcellular location">
    <subcellularLocation>
        <location evidence="1">Cell membrane</location>
        <topology evidence="1">Multi-pass membrane protein</topology>
    </subcellularLocation>
</comment>
<evidence type="ECO:0000256" key="11">
    <source>
        <dbReference type="SAM" id="Phobius"/>
    </source>
</evidence>
<keyword evidence="10 11" id="KW-0472">Membrane</keyword>
<dbReference type="PANTHER" id="PTHR30561:SF9">
    <property type="entry name" value="4-AMINO-4-DEOXY-L-ARABINOSE-PHOSPHOUNDECAPRENOL FLIPPASE SUBUNIT ARNF-RELATED"/>
    <property type="match status" value="1"/>
</dbReference>
<dbReference type="GO" id="GO:0005886">
    <property type="term" value="C:plasma membrane"/>
    <property type="evidence" value="ECO:0007669"/>
    <property type="project" value="UniProtKB-SubCell"/>
</dbReference>
<feature type="domain" description="EamA" evidence="12">
    <location>
        <begin position="5"/>
        <end position="131"/>
    </location>
</feature>
<evidence type="ECO:0000256" key="8">
    <source>
        <dbReference type="ARBA" id="ARBA00022989"/>
    </source>
</evidence>
<name>A0A8J6PJR9_9HYPH</name>
<dbReference type="Pfam" id="PF00892">
    <property type="entry name" value="EamA"/>
    <property type="match status" value="2"/>
</dbReference>
<dbReference type="GO" id="GO:0009245">
    <property type="term" value="P:lipid A biosynthetic process"/>
    <property type="evidence" value="ECO:0007669"/>
    <property type="project" value="UniProtKB-KW"/>
</dbReference>
<keyword evidence="8 11" id="KW-1133">Transmembrane helix</keyword>
<evidence type="ECO:0000313" key="13">
    <source>
        <dbReference type="EMBL" id="MBD0414891.1"/>
    </source>
</evidence>
<evidence type="ECO:0000256" key="4">
    <source>
        <dbReference type="ARBA" id="ARBA00022519"/>
    </source>
</evidence>
<keyword evidence="7" id="KW-0448">Lipopolysaccharide biosynthesis</keyword>
<feature type="transmembrane region" description="Helical" evidence="11">
    <location>
        <begin position="235"/>
        <end position="252"/>
    </location>
</feature>
<evidence type="ECO:0000256" key="9">
    <source>
        <dbReference type="ARBA" id="ARBA00023098"/>
    </source>
</evidence>
<keyword evidence="4" id="KW-0997">Cell inner membrane</keyword>
<dbReference type="SUPFAM" id="SSF103481">
    <property type="entry name" value="Multidrug resistance efflux transporter EmrE"/>
    <property type="match status" value="2"/>
</dbReference>
<evidence type="ECO:0000256" key="5">
    <source>
        <dbReference type="ARBA" id="ARBA00022556"/>
    </source>
</evidence>
<feature type="transmembrane region" description="Helical" evidence="11">
    <location>
        <begin position="58"/>
        <end position="79"/>
    </location>
</feature>
<evidence type="ECO:0000259" key="12">
    <source>
        <dbReference type="Pfam" id="PF00892"/>
    </source>
</evidence>
<keyword evidence="2" id="KW-1003">Cell membrane</keyword>
<dbReference type="InterPro" id="IPR000620">
    <property type="entry name" value="EamA_dom"/>
</dbReference>
<evidence type="ECO:0000256" key="2">
    <source>
        <dbReference type="ARBA" id="ARBA00022475"/>
    </source>
</evidence>
<sequence length="278" mass="28391">MSVLVIALALSAALLHATWNAFLRTGADRLWTVTVMSFASSAVALPLIALYPLPDPSAWVYVVLSATLQVGYSVFLVAAYRTGDLGQVYPIVRGTVPLLVMLGGVALAGEVPGPYQIGGVVLVAGGIMSLSLGRGRASAHSILFALATGAVIASYVTVDAIGVRLAGNSGAYTVWVVAVYGVLMVAAFLAVRGRISVEIGSPETWNALAGGVVALAAYGIVVAAFALGPAGPITALRETSVVFAALIGRLFLGESLTARRVMACAVVAMGAICIGYRP</sequence>
<dbReference type="EMBL" id="JACVVX010000002">
    <property type="protein sequence ID" value="MBD0414891.1"/>
    <property type="molecule type" value="Genomic_DNA"/>
</dbReference>
<evidence type="ECO:0000256" key="3">
    <source>
        <dbReference type="ARBA" id="ARBA00022516"/>
    </source>
</evidence>
<reference evidence="13" key="1">
    <citation type="submission" date="2020-09" db="EMBL/GenBank/DDBJ databases">
        <title>Genome seq and assembly of Tianweitania sp.</title>
        <authorList>
            <person name="Chhetri G."/>
        </authorList>
    </citation>
    <scope>NUCLEOTIDE SEQUENCE</scope>
    <source>
        <strain evidence="13">Rool2</strain>
    </source>
</reference>
<protein>
    <submittedName>
        <fullName evidence="13">EamA family transporter</fullName>
    </submittedName>
</protein>
<keyword evidence="3" id="KW-0444">Lipid biosynthesis</keyword>
<dbReference type="InterPro" id="IPR000390">
    <property type="entry name" value="Small_drug/metabolite_transptr"/>
</dbReference>
<dbReference type="GO" id="GO:0009103">
    <property type="term" value="P:lipopolysaccharide biosynthetic process"/>
    <property type="evidence" value="ECO:0007669"/>
    <property type="project" value="UniProtKB-KW"/>
</dbReference>
<feature type="transmembrane region" description="Helical" evidence="11">
    <location>
        <begin position="170"/>
        <end position="195"/>
    </location>
</feature>
<feature type="transmembrane region" description="Helical" evidence="11">
    <location>
        <begin position="91"/>
        <end position="108"/>
    </location>
</feature>
<proteinExistence type="predicted"/>
<dbReference type="PANTHER" id="PTHR30561">
    <property type="entry name" value="SMR FAMILY PROTON-DEPENDENT DRUG EFFLUX TRANSPORTER SUGE"/>
    <property type="match status" value="1"/>
</dbReference>
<dbReference type="InterPro" id="IPR037185">
    <property type="entry name" value="EmrE-like"/>
</dbReference>
<dbReference type="RefSeq" id="WP_188164302.1">
    <property type="nucleotide sequence ID" value="NZ_JACVVX010000002.1"/>
</dbReference>
<accession>A0A8J6PJR9</accession>
<keyword evidence="9" id="KW-0443">Lipid metabolism</keyword>
<evidence type="ECO:0000313" key="14">
    <source>
        <dbReference type="Proteomes" id="UP000643405"/>
    </source>
</evidence>
<feature type="transmembrane region" description="Helical" evidence="11">
    <location>
        <begin position="207"/>
        <end position="228"/>
    </location>
</feature>
<evidence type="ECO:0000256" key="6">
    <source>
        <dbReference type="ARBA" id="ARBA00022692"/>
    </source>
</evidence>
<evidence type="ECO:0000256" key="7">
    <source>
        <dbReference type="ARBA" id="ARBA00022985"/>
    </source>
</evidence>
<feature type="domain" description="EamA" evidence="12">
    <location>
        <begin position="142"/>
        <end position="274"/>
    </location>
</feature>
<dbReference type="Gene3D" id="1.10.3730.20">
    <property type="match status" value="2"/>
</dbReference>
<gene>
    <name evidence="13" type="ORF">ICI42_09515</name>
</gene>
<comment type="caution">
    <text evidence="13">The sequence shown here is derived from an EMBL/GenBank/DDBJ whole genome shotgun (WGS) entry which is preliminary data.</text>
</comment>
<keyword evidence="6 11" id="KW-0812">Transmembrane</keyword>
<organism evidence="13 14">
    <name type="scientific">Oryzicola mucosus</name>
    <dbReference type="NCBI Taxonomy" id="2767425"/>
    <lineage>
        <taxon>Bacteria</taxon>
        <taxon>Pseudomonadati</taxon>
        <taxon>Pseudomonadota</taxon>
        <taxon>Alphaproteobacteria</taxon>
        <taxon>Hyphomicrobiales</taxon>
        <taxon>Phyllobacteriaceae</taxon>
        <taxon>Oryzicola</taxon>
    </lineage>
</organism>
<dbReference type="GO" id="GO:0022857">
    <property type="term" value="F:transmembrane transporter activity"/>
    <property type="evidence" value="ECO:0007669"/>
    <property type="project" value="InterPro"/>
</dbReference>
<dbReference type="AlphaFoldDB" id="A0A8J6PJR9"/>
<evidence type="ECO:0000256" key="1">
    <source>
        <dbReference type="ARBA" id="ARBA00004651"/>
    </source>
</evidence>
<keyword evidence="5" id="KW-0441">Lipid A biosynthesis</keyword>
<keyword evidence="14" id="KW-1185">Reference proteome</keyword>
<feature type="transmembrane region" description="Helical" evidence="11">
    <location>
        <begin position="139"/>
        <end position="158"/>
    </location>
</feature>
<evidence type="ECO:0000256" key="10">
    <source>
        <dbReference type="ARBA" id="ARBA00023136"/>
    </source>
</evidence>
<feature type="transmembrane region" description="Helical" evidence="11">
    <location>
        <begin position="30"/>
        <end position="51"/>
    </location>
</feature>
<feature type="transmembrane region" description="Helical" evidence="11">
    <location>
        <begin position="115"/>
        <end position="133"/>
    </location>
</feature>
<dbReference type="Proteomes" id="UP000643405">
    <property type="component" value="Unassembled WGS sequence"/>
</dbReference>